<evidence type="ECO:0000256" key="8">
    <source>
        <dbReference type="SAM" id="SignalP"/>
    </source>
</evidence>
<dbReference type="HOGENOM" id="CLU_681580_0_0_1"/>
<evidence type="ECO:0000256" key="7">
    <source>
        <dbReference type="SAM" id="Phobius"/>
    </source>
</evidence>
<evidence type="ECO:0000313" key="11">
    <source>
        <dbReference type="Proteomes" id="UP000016928"/>
    </source>
</evidence>
<evidence type="ECO:0000256" key="5">
    <source>
        <dbReference type="ARBA" id="ARBA00038359"/>
    </source>
</evidence>
<dbReference type="GO" id="GO:0016020">
    <property type="term" value="C:membrane"/>
    <property type="evidence" value="ECO:0007669"/>
    <property type="project" value="UniProtKB-SubCell"/>
</dbReference>
<feature type="compositionally biased region" description="Basic and acidic residues" evidence="6">
    <location>
        <begin position="381"/>
        <end position="395"/>
    </location>
</feature>
<dbReference type="PANTHER" id="PTHR33048:SF47">
    <property type="entry name" value="INTEGRAL MEMBRANE PROTEIN-RELATED"/>
    <property type="match status" value="1"/>
</dbReference>
<evidence type="ECO:0000259" key="9">
    <source>
        <dbReference type="Pfam" id="PF20684"/>
    </source>
</evidence>
<proteinExistence type="inferred from homology"/>
<feature type="chain" id="PRO_5004120727" description="Rhodopsin domain-containing protein" evidence="8">
    <location>
        <begin position="20"/>
        <end position="404"/>
    </location>
</feature>
<protein>
    <recommendedName>
        <fullName evidence="9">Rhodopsin domain-containing protein</fullName>
    </recommendedName>
</protein>
<keyword evidence="3 7" id="KW-1133">Transmembrane helix</keyword>
<feature type="compositionally biased region" description="Basic and acidic residues" evidence="6">
    <location>
        <begin position="348"/>
        <end position="362"/>
    </location>
</feature>
<dbReference type="InterPro" id="IPR049326">
    <property type="entry name" value="Rhodopsin_dom_fungi"/>
</dbReference>
<reference evidence="11" key="2">
    <citation type="journal article" date="2014" name="PLoS ONE">
        <title>Genome and Transcriptome Analysis of the Fungal Pathogen Fusarium oxysporum f. sp. cubense Causing Banana Vascular Wilt Disease.</title>
        <authorList>
            <person name="Guo L."/>
            <person name="Han L."/>
            <person name="Yang L."/>
            <person name="Zeng H."/>
            <person name="Fan D."/>
            <person name="Zhu Y."/>
            <person name="Feng Y."/>
            <person name="Wang G."/>
            <person name="Peng C."/>
            <person name="Jiang X."/>
            <person name="Zhou D."/>
            <person name="Ni P."/>
            <person name="Liang C."/>
            <person name="Liu L."/>
            <person name="Wang J."/>
            <person name="Mao C."/>
            <person name="Fang X."/>
            <person name="Peng M."/>
            <person name="Huang J."/>
        </authorList>
    </citation>
    <scope>NUCLEOTIDE SEQUENCE [LARGE SCALE GENOMIC DNA]</scope>
    <source>
        <strain evidence="11">race 1</strain>
    </source>
</reference>
<reference evidence="11" key="1">
    <citation type="submission" date="2012-09" db="EMBL/GenBank/DDBJ databases">
        <title>Genome sequencing and comparative transcriptomics of race 1 and race 4 of banana pathogen: Fusarium oxysporum f. sp. cubense.</title>
        <authorList>
            <person name="Fang X."/>
            <person name="Huang J."/>
        </authorList>
    </citation>
    <scope>NUCLEOTIDE SEQUENCE [LARGE SCALE GENOMIC DNA]</scope>
    <source>
        <strain evidence="11">race 1</strain>
    </source>
</reference>
<dbReference type="PANTHER" id="PTHR33048">
    <property type="entry name" value="PTH11-LIKE INTEGRAL MEMBRANE PROTEIN (AFU_ORTHOLOGUE AFUA_5G11245)"/>
    <property type="match status" value="1"/>
</dbReference>
<feature type="transmembrane region" description="Helical" evidence="7">
    <location>
        <begin position="170"/>
        <end position="194"/>
    </location>
</feature>
<dbReference type="InterPro" id="IPR052337">
    <property type="entry name" value="SAT4-like"/>
</dbReference>
<accession>N4TQG1</accession>
<comment type="similarity">
    <text evidence="5">Belongs to the SAT4 family.</text>
</comment>
<evidence type="ECO:0000256" key="6">
    <source>
        <dbReference type="SAM" id="MobiDB-lite"/>
    </source>
</evidence>
<keyword evidence="4 7" id="KW-0472">Membrane</keyword>
<evidence type="ECO:0000256" key="1">
    <source>
        <dbReference type="ARBA" id="ARBA00004141"/>
    </source>
</evidence>
<feature type="transmembrane region" description="Helical" evidence="7">
    <location>
        <begin position="127"/>
        <end position="150"/>
    </location>
</feature>
<feature type="compositionally biased region" description="Basic residues" evidence="6">
    <location>
        <begin position="371"/>
        <end position="380"/>
    </location>
</feature>
<dbReference type="OrthoDB" id="2496787at2759"/>
<evidence type="ECO:0000256" key="3">
    <source>
        <dbReference type="ARBA" id="ARBA00022989"/>
    </source>
</evidence>
<dbReference type="Pfam" id="PF20684">
    <property type="entry name" value="Fung_rhodopsin"/>
    <property type="match status" value="1"/>
</dbReference>
<dbReference type="AlphaFoldDB" id="N4TQG1"/>
<evidence type="ECO:0000256" key="4">
    <source>
        <dbReference type="ARBA" id="ARBA00023136"/>
    </source>
</evidence>
<keyword evidence="2 7" id="KW-0812">Transmembrane</keyword>
<feature type="transmembrane region" description="Helical" evidence="7">
    <location>
        <begin position="256"/>
        <end position="280"/>
    </location>
</feature>
<sequence>MKLTSWAICSLALAAGVFGADRPELFKSLPRCTISCLEKYDNSDFEAVDMCNNGNVKQELDDCFADKCRDFERFDIAKIYANACDSKPKDNRHNHYVLLVAEIPAWISPWLRLYSSWVTYESLSLDDYVMVVCGLLYTVFATLIHFAHSVTGDTILWNAVPEYITDGLKLVFMADIFELACSCLLRVAILLVCLRTSFSGRYIVITAATLLLTILSSIALALLRVFRCSPIAFAWEGWEPNGRDEETGGCLAQDSLAYAASSIDIFLNLVLLAMLSHLIFSRIANDTTSWLQNAIAIALGAFVLHRSGASEGCGRDQPPATDNRRDQYAGNTVNRYEDAEAESMSEGVVRDLGKGTAEETSRVELTAGRQNLRKRQNRNSRRPEVFYDLPIDGHDWYPGPNEDD</sequence>
<keyword evidence="8" id="KW-0732">Signal</keyword>
<dbReference type="Proteomes" id="UP000016928">
    <property type="component" value="Unassembled WGS sequence"/>
</dbReference>
<feature type="region of interest" description="Disordered" evidence="6">
    <location>
        <begin position="339"/>
        <end position="404"/>
    </location>
</feature>
<feature type="signal peptide" evidence="8">
    <location>
        <begin position="1"/>
        <end position="19"/>
    </location>
</feature>
<feature type="domain" description="Rhodopsin" evidence="9">
    <location>
        <begin position="111"/>
        <end position="304"/>
    </location>
</feature>
<gene>
    <name evidence="10" type="ORF">FOC1_g10016247</name>
</gene>
<evidence type="ECO:0000313" key="10">
    <source>
        <dbReference type="EMBL" id="ENH61432.1"/>
    </source>
</evidence>
<dbReference type="EMBL" id="KB731261">
    <property type="protein sequence ID" value="ENH61432.1"/>
    <property type="molecule type" value="Genomic_DNA"/>
</dbReference>
<dbReference type="VEuPathDB" id="FungiDB:FOC1_g10016247"/>
<evidence type="ECO:0000256" key="2">
    <source>
        <dbReference type="ARBA" id="ARBA00022692"/>
    </source>
</evidence>
<name>N4TQG1_FUSC1</name>
<feature type="transmembrane region" description="Helical" evidence="7">
    <location>
        <begin position="201"/>
        <end position="223"/>
    </location>
</feature>
<organism evidence="10 11">
    <name type="scientific">Fusarium oxysporum f. sp. cubense (strain race 1)</name>
    <name type="common">Panama disease fungus</name>
    <dbReference type="NCBI Taxonomy" id="1229664"/>
    <lineage>
        <taxon>Eukaryota</taxon>
        <taxon>Fungi</taxon>
        <taxon>Dikarya</taxon>
        <taxon>Ascomycota</taxon>
        <taxon>Pezizomycotina</taxon>
        <taxon>Sordariomycetes</taxon>
        <taxon>Hypocreomycetidae</taxon>
        <taxon>Hypocreales</taxon>
        <taxon>Nectriaceae</taxon>
        <taxon>Fusarium</taxon>
        <taxon>Fusarium oxysporum species complex</taxon>
    </lineage>
</organism>
<comment type="subcellular location">
    <subcellularLocation>
        <location evidence="1">Membrane</location>
        <topology evidence="1">Multi-pass membrane protein</topology>
    </subcellularLocation>
</comment>